<organism evidence="4 5">
    <name type="scientific">Desulfatitalea alkaliphila</name>
    <dbReference type="NCBI Taxonomy" id="2929485"/>
    <lineage>
        <taxon>Bacteria</taxon>
        <taxon>Pseudomonadati</taxon>
        <taxon>Thermodesulfobacteriota</taxon>
        <taxon>Desulfobacteria</taxon>
        <taxon>Desulfobacterales</taxon>
        <taxon>Desulfosarcinaceae</taxon>
        <taxon>Desulfatitalea</taxon>
    </lineage>
</organism>
<feature type="domain" description="Fibronectin type-III" evidence="3">
    <location>
        <begin position="345"/>
        <end position="450"/>
    </location>
</feature>
<dbReference type="InterPro" id="IPR036116">
    <property type="entry name" value="FN3_sf"/>
</dbReference>
<dbReference type="InterPro" id="IPR003961">
    <property type="entry name" value="FN3_dom"/>
</dbReference>
<sequence>MHLYHLTPRTGMSFLAIAKIGLAALLLLILPAFAFAAQVTLAWDANNPAPDGYRLYQRAQGQSYNFSRPAWSGRGTTCTIADLNADTQYYFVVRAYAGNTESGNSNEVGHRTASVNRAPVADAGNDQTVTPLSSVALNGAGSQDPDGDTLSYSWSQTGGPTVQLAGNRTARPTFTAPAGATEPTVLTFQLTVRDSAGLSATDTCRVTVEAVQPPQDPPVAQAGGNQSVTSGETVRLNGSGSFHPDGLTLTYRWTQTSGRSVSLSYANTARPRFTAPIVTSGGNSTLVFELTVADSNGLNSSDTCLVQVTAPPTEEPPPPADDPPSNPSNPPDDETPPPTEPDLLPPMQPSIYYPAAGATGVSLTPRLTASAFSGGQPTDTHQRSQWRIVRTRDKQVVMDVTRTHFALDSLWVPFFTLWPGTTYACQVRYFDNHDQASEWSAPATFTTRTSWFARTAFEMGSTMAFSAPLIAGSDDWVEQTDEGQVQTVMTEDGRFLMAVDSMDCSFVAEIEGAAAVAPYDTEPEPPLSDDHPGDLLGYRLLMKGSAHTAEVTLHFAEPIGPQTRWIAYGPDGEWVDCTHNVEVQPDGLTAIRTIDDGGPEDADGVANGVIVDLLAPVQTTADADTSGKQLDGSGAGSAGGSSGGCFIGTLLP</sequence>
<gene>
    <name evidence="4" type="ORF">MRX98_14795</name>
</gene>
<feature type="compositionally biased region" description="Pro residues" evidence="1">
    <location>
        <begin position="313"/>
        <end position="348"/>
    </location>
</feature>
<dbReference type="GO" id="GO:0031410">
    <property type="term" value="C:cytoplasmic vesicle"/>
    <property type="evidence" value="ECO:0007669"/>
    <property type="project" value="TreeGrafter"/>
</dbReference>
<keyword evidence="2" id="KW-0732">Signal</keyword>
<evidence type="ECO:0000259" key="3">
    <source>
        <dbReference type="PROSITE" id="PS50853"/>
    </source>
</evidence>
<dbReference type="EMBL" id="JALJRB010000018">
    <property type="protein sequence ID" value="MCJ8501849.1"/>
    <property type="molecule type" value="Genomic_DNA"/>
</dbReference>
<feature type="region of interest" description="Disordered" evidence="1">
    <location>
        <begin position="308"/>
        <end position="351"/>
    </location>
</feature>
<accession>A0AA41R3U9</accession>
<dbReference type="NCBIfam" id="NF041766">
    <property type="entry name" value="choice_anch_U"/>
    <property type="match status" value="1"/>
</dbReference>
<dbReference type="CDD" id="cd00146">
    <property type="entry name" value="PKD"/>
    <property type="match status" value="1"/>
</dbReference>
<proteinExistence type="predicted"/>
<dbReference type="InterPro" id="IPR013783">
    <property type="entry name" value="Ig-like_fold"/>
</dbReference>
<reference evidence="4" key="1">
    <citation type="submission" date="2022-04" db="EMBL/GenBank/DDBJ databases">
        <title>Desulfatitalea alkaliphila sp. nov., a novel anaerobic sulfate-reducing bacterium isolated from terrestrial mud volcano, Taman Peninsula, Russia.</title>
        <authorList>
            <person name="Khomyakova M.A."/>
            <person name="Merkel A.Y."/>
            <person name="Slobodkin A.I."/>
        </authorList>
    </citation>
    <scope>NUCLEOTIDE SEQUENCE</scope>
    <source>
        <strain evidence="4">M08but</strain>
    </source>
</reference>
<dbReference type="Pfam" id="PF00041">
    <property type="entry name" value="fn3"/>
    <property type="match status" value="1"/>
</dbReference>
<dbReference type="SUPFAM" id="SSF49265">
    <property type="entry name" value="Fibronectin type III"/>
    <property type="match status" value="2"/>
</dbReference>
<evidence type="ECO:0000313" key="5">
    <source>
        <dbReference type="Proteomes" id="UP001165427"/>
    </source>
</evidence>
<comment type="caution">
    <text evidence="4">The sequence shown here is derived from an EMBL/GenBank/DDBJ whole genome shotgun (WGS) entry which is preliminary data.</text>
</comment>
<dbReference type="Gene3D" id="2.60.40.10">
    <property type="entry name" value="Immunoglobulins"/>
    <property type="match status" value="4"/>
</dbReference>
<evidence type="ECO:0000256" key="2">
    <source>
        <dbReference type="SAM" id="SignalP"/>
    </source>
</evidence>
<dbReference type="RefSeq" id="WP_246911152.1">
    <property type="nucleotide sequence ID" value="NZ_JALJRB010000018.1"/>
</dbReference>
<dbReference type="InterPro" id="IPR053784">
    <property type="entry name" value="Choice_anch_U_dom"/>
</dbReference>
<dbReference type="Pfam" id="PF22352">
    <property type="entry name" value="K319L-like_PKD"/>
    <property type="match status" value="2"/>
</dbReference>
<dbReference type="InterPro" id="IPR022409">
    <property type="entry name" value="PKD/Chitinase_dom"/>
</dbReference>
<dbReference type="PANTHER" id="PTHR46182:SF2">
    <property type="entry name" value="FI19480P1"/>
    <property type="match status" value="1"/>
</dbReference>
<dbReference type="PROSITE" id="PS50853">
    <property type="entry name" value="FN3"/>
    <property type="match status" value="2"/>
</dbReference>
<dbReference type="AlphaFoldDB" id="A0AA41R3U9"/>
<name>A0AA41R3U9_9BACT</name>
<evidence type="ECO:0000256" key="1">
    <source>
        <dbReference type="SAM" id="MobiDB-lite"/>
    </source>
</evidence>
<dbReference type="PANTHER" id="PTHR46182">
    <property type="entry name" value="FI19480P1"/>
    <property type="match status" value="1"/>
</dbReference>
<evidence type="ECO:0000313" key="4">
    <source>
        <dbReference type="EMBL" id="MCJ8501849.1"/>
    </source>
</evidence>
<feature type="domain" description="Fibronectin type-III" evidence="3">
    <location>
        <begin position="24"/>
        <end position="115"/>
    </location>
</feature>
<dbReference type="GO" id="GO:0016020">
    <property type="term" value="C:membrane"/>
    <property type="evidence" value="ECO:0007669"/>
    <property type="project" value="TreeGrafter"/>
</dbReference>
<dbReference type="CDD" id="cd00063">
    <property type="entry name" value="FN3"/>
    <property type="match status" value="1"/>
</dbReference>
<dbReference type="SMART" id="SM00089">
    <property type="entry name" value="PKD"/>
    <property type="match status" value="2"/>
</dbReference>
<feature type="chain" id="PRO_5041287774" evidence="2">
    <location>
        <begin position="37"/>
        <end position="652"/>
    </location>
</feature>
<dbReference type="SUPFAM" id="SSF49299">
    <property type="entry name" value="PKD domain"/>
    <property type="match status" value="1"/>
</dbReference>
<dbReference type="InterPro" id="IPR035986">
    <property type="entry name" value="PKD_dom_sf"/>
</dbReference>
<protein>
    <submittedName>
        <fullName evidence="4">PKD domain-containing protein</fullName>
    </submittedName>
</protein>
<keyword evidence="5" id="KW-1185">Reference proteome</keyword>
<dbReference type="InterPro" id="IPR029865">
    <property type="entry name" value="KIAA0319-like"/>
</dbReference>
<dbReference type="Proteomes" id="UP001165427">
    <property type="component" value="Unassembled WGS sequence"/>
</dbReference>
<feature type="signal peptide" evidence="2">
    <location>
        <begin position="1"/>
        <end position="36"/>
    </location>
</feature>